<dbReference type="Proteomes" id="UP001271007">
    <property type="component" value="Unassembled WGS sequence"/>
</dbReference>
<reference evidence="1" key="1">
    <citation type="submission" date="2023-04" db="EMBL/GenBank/DDBJ databases">
        <title>Black Yeasts Isolated from many extreme environments.</title>
        <authorList>
            <person name="Coleine C."/>
            <person name="Stajich J.E."/>
            <person name="Selbmann L."/>
        </authorList>
    </citation>
    <scope>NUCLEOTIDE SEQUENCE</scope>
    <source>
        <strain evidence="1">CCFEE 5312</strain>
    </source>
</reference>
<accession>A0AAJ0GDR8</accession>
<sequence length="155" mass="17441">MASREVVYAAQNYCDRTTAADPITNPDAYYAAQDDEIAILMNTDPDDSSALLEKLYKALADPFLPQRYRAEYSIRRADFEGGQTATLIRAAKVALEGVRNSNRLKGYPEDHDETFLTQMAMLIEIVEACAAGDKSKEDGLEKKFDRIVTHTKKRR</sequence>
<keyword evidence="2" id="KW-1185">Reference proteome</keyword>
<evidence type="ECO:0000313" key="1">
    <source>
        <dbReference type="EMBL" id="KAK3053862.1"/>
    </source>
</evidence>
<proteinExistence type="predicted"/>
<gene>
    <name evidence="1" type="ORF">LTR09_005142</name>
</gene>
<dbReference type="EMBL" id="JAWDJX010000014">
    <property type="protein sequence ID" value="KAK3053862.1"/>
    <property type="molecule type" value="Genomic_DNA"/>
</dbReference>
<protein>
    <submittedName>
        <fullName evidence="1">Uncharacterized protein</fullName>
    </submittedName>
</protein>
<name>A0AAJ0GDR8_9PEZI</name>
<evidence type="ECO:0000313" key="2">
    <source>
        <dbReference type="Proteomes" id="UP001271007"/>
    </source>
</evidence>
<comment type="caution">
    <text evidence="1">The sequence shown here is derived from an EMBL/GenBank/DDBJ whole genome shotgun (WGS) entry which is preliminary data.</text>
</comment>
<dbReference type="AlphaFoldDB" id="A0AAJ0GDR8"/>
<organism evidence="1 2">
    <name type="scientific">Extremus antarcticus</name>
    <dbReference type="NCBI Taxonomy" id="702011"/>
    <lineage>
        <taxon>Eukaryota</taxon>
        <taxon>Fungi</taxon>
        <taxon>Dikarya</taxon>
        <taxon>Ascomycota</taxon>
        <taxon>Pezizomycotina</taxon>
        <taxon>Dothideomycetes</taxon>
        <taxon>Dothideomycetidae</taxon>
        <taxon>Mycosphaerellales</taxon>
        <taxon>Extremaceae</taxon>
        <taxon>Extremus</taxon>
    </lineage>
</organism>